<evidence type="ECO:0000313" key="3">
    <source>
        <dbReference type="Proteomes" id="UP000184782"/>
    </source>
</evidence>
<dbReference type="Gene3D" id="3.90.550.10">
    <property type="entry name" value="Spore Coat Polysaccharide Biosynthesis Protein SpsA, Chain A"/>
    <property type="match status" value="1"/>
</dbReference>
<reference evidence="3" key="1">
    <citation type="submission" date="2016-12" db="EMBL/GenBank/DDBJ databases">
        <authorList>
            <person name="Varghese N."/>
            <person name="Submissions S."/>
        </authorList>
    </citation>
    <scope>NUCLEOTIDE SEQUENCE [LARGE SCALE GENOMIC DNA]</scope>
    <source>
        <strain evidence="3">DSM 16779</strain>
    </source>
</reference>
<dbReference type="PANTHER" id="PTHR22916">
    <property type="entry name" value="GLYCOSYLTRANSFERASE"/>
    <property type="match status" value="1"/>
</dbReference>
<dbReference type="InterPro" id="IPR029044">
    <property type="entry name" value="Nucleotide-diphossugar_trans"/>
</dbReference>
<evidence type="ECO:0000259" key="1">
    <source>
        <dbReference type="Pfam" id="PF00535"/>
    </source>
</evidence>
<sequence length="268" mass="31599">MIKFSILVAHYNNYNYFTECYDSILKQTYQEYEIVLVDDCSTDDSYQKIIELTKDNPKVKIFRNEENSGVGLTKKRCIDLASGEICGFVDPDDTLTENALQIIIENYSENNIVVYSQFYECDAKLNPIKLFPHSRAIKNGNKLFFNVFFEATHFFTFKREAYYKTSGINDKLTSAVDQDLYLKLYEIGNFKFVKAPLYYYRIHEKGVSQEFSKKEKLHKNWHQTILDTTKRRKIDSLYGEKITDIENLPGFLKVKQNSIFKKIQRKFL</sequence>
<dbReference type="Proteomes" id="UP000184782">
    <property type="component" value="Unassembled WGS sequence"/>
</dbReference>
<dbReference type="AlphaFoldDB" id="A0A1N6HRD5"/>
<feature type="domain" description="Glycosyltransferase 2-like" evidence="1">
    <location>
        <begin position="5"/>
        <end position="163"/>
    </location>
</feature>
<protein>
    <submittedName>
        <fullName evidence="2">Glycosyltransferase involved in cell wall bisynthesis</fullName>
    </submittedName>
</protein>
<gene>
    <name evidence="2" type="ORF">SAMN05421769_2775</name>
</gene>
<organism evidence="2 3">
    <name type="scientific">Chryseobacterium scophthalmum</name>
    <dbReference type="NCBI Taxonomy" id="59733"/>
    <lineage>
        <taxon>Bacteria</taxon>
        <taxon>Pseudomonadati</taxon>
        <taxon>Bacteroidota</taxon>
        <taxon>Flavobacteriia</taxon>
        <taxon>Flavobacteriales</taxon>
        <taxon>Weeksellaceae</taxon>
        <taxon>Chryseobacterium group</taxon>
        <taxon>Chryseobacterium</taxon>
    </lineage>
</organism>
<proteinExistence type="predicted"/>
<keyword evidence="3" id="KW-1185">Reference proteome</keyword>
<evidence type="ECO:0000313" key="2">
    <source>
        <dbReference type="EMBL" id="SIO22347.1"/>
    </source>
</evidence>
<dbReference type="Pfam" id="PF00535">
    <property type="entry name" value="Glycos_transf_2"/>
    <property type="match status" value="1"/>
</dbReference>
<dbReference type="EMBL" id="FSRQ01000002">
    <property type="protein sequence ID" value="SIO22347.1"/>
    <property type="molecule type" value="Genomic_DNA"/>
</dbReference>
<dbReference type="PANTHER" id="PTHR22916:SF3">
    <property type="entry name" value="UDP-GLCNAC:BETAGAL BETA-1,3-N-ACETYLGLUCOSAMINYLTRANSFERASE-LIKE PROTEIN 1"/>
    <property type="match status" value="1"/>
</dbReference>
<accession>A0A1N6HRD5</accession>
<name>A0A1N6HRD5_9FLAO</name>
<dbReference type="OrthoDB" id="635429at2"/>
<dbReference type="STRING" id="59733.SAMN05421769_2775"/>
<dbReference type="InterPro" id="IPR001173">
    <property type="entry name" value="Glyco_trans_2-like"/>
</dbReference>
<keyword evidence="2" id="KW-0808">Transferase</keyword>
<dbReference type="CDD" id="cd00761">
    <property type="entry name" value="Glyco_tranf_GTA_type"/>
    <property type="match status" value="1"/>
</dbReference>
<dbReference type="RefSeq" id="WP_074230881.1">
    <property type="nucleotide sequence ID" value="NZ_FSRQ01000002.1"/>
</dbReference>
<dbReference type="GO" id="GO:0016758">
    <property type="term" value="F:hexosyltransferase activity"/>
    <property type="evidence" value="ECO:0007669"/>
    <property type="project" value="UniProtKB-ARBA"/>
</dbReference>
<dbReference type="SUPFAM" id="SSF53448">
    <property type="entry name" value="Nucleotide-diphospho-sugar transferases"/>
    <property type="match status" value="1"/>
</dbReference>